<evidence type="ECO:0000256" key="1">
    <source>
        <dbReference type="ARBA" id="ARBA00022679"/>
    </source>
</evidence>
<evidence type="ECO:0000313" key="4">
    <source>
        <dbReference type="Proteomes" id="UP001143548"/>
    </source>
</evidence>
<evidence type="ECO:0000256" key="2">
    <source>
        <dbReference type="ARBA" id="ARBA00022691"/>
    </source>
</evidence>
<protein>
    <submittedName>
        <fullName evidence="3">Uncharacterized protein</fullName>
    </submittedName>
</protein>
<dbReference type="GO" id="GO:0016740">
    <property type="term" value="F:transferase activity"/>
    <property type="evidence" value="ECO:0007669"/>
    <property type="project" value="UniProtKB-KW"/>
</dbReference>
<proteinExistence type="predicted"/>
<dbReference type="InterPro" id="IPR051654">
    <property type="entry name" value="Meroterpenoid_MTases"/>
</dbReference>
<dbReference type="Proteomes" id="UP001143548">
    <property type="component" value="Unassembled WGS sequence"/>
</dbReference>
<keyword evidence="1" id="KW-0808">Transferase</keyword>
<comment type="caution">
    <text evidence="3">The sequence shown here is derived from an EMBL/GenBank/DDBJ whole genome shotgun (WGS) entry which is preliminary data.</text>
</comment>
<gene>
    <name evidence="3" type="ORF">AbraCBS73388_004789</name>
</gene>
<dbReference type="AlphaFoldDB" id="A0A9W5YPY3"/>
<reference evidence="3" key="1">
    <citation type="submission" date="2022-07" db="EMBL/GenBank/DDBJ databases">
        <title>Taxonomy of Aspergillus series Nigri: significant species reduction supported by multi-species coalescent approaches.</title>
        <authorList>
            <person name="Bian C."/>
            <person name="Kusuya Y."/>
            <person name="Sklenar F."/>
            <person name="D'hooge E."/>
            <person name="Yaguchi T."/>
            <person name="Takahashi H."/>
            <person name="Hubka V."/>
        </authorList>
    </citation>
    <scope>NUCLEOTIDE SEQUENCE</scope>
    <source>
        <strain evidence="3">CBS 733.88</strain>
    </source>
</reference>
<organism evidence="3 4">
    <name type="scientific">Aspergillus brasiliensis</name>
    <dbReference type="NCBI Taxonomy" id="319629"/>
    <lineage>
        <taxon>Eukaryota</taxon>
        <taxon>Fungi</taxon>
        <taxon>Dikarya</taxon>
        <taxon>Ascomycota</taxon>
        <taxon>Pezizomycotina</taxon>
        <taxon>Eurotiomycetes</taxon>
        <taxon>Eurotiomycetidae</taxon>
        <taxon>Eurotiales</taxon>
        <taxon>Aspergillaceae</taxon>
        <taxon>Aspergillus</taxon>
        <taxon>Aspergillus subgen. Circumdati</taxon>
    </lineage>
</organism>
<accession>A0A9W5YPY3</accession>
<evidence type="ECO:0000313" key="3">
    <source>
        <dbReference type="EMBL" id="GKZ19801.1"/>
    </source>
</evidence>
<sequence length="95" mass="10778">MTPTVGSPLGPLCGCVGMIIVDQFIHLFDPADQREVVKRIVALSKPGTMPHADARPWDTMFFHNRDSFIALWEATQRETATEWIIQVREVDLLQD</sequence>
<dbReference type="PANTHER" id="PTHR35897:SF1">
    <property type="entry name" value="METHYLTRANSFERASE AUSD"/>
    <property type="match status" value="1"/>
</dbReference>
<keyword evidence="2" id="KW-0949">S-adenosyl-L-methionine</keyword>
<dbReference type="PANTHER" id="PTHR35897">
    <property type="entry name" value="METHYLTRANSFERASE AUSD"/>
    <property type="match status" value="1"/>
</dbReference>
<name>A0A9W5YPY3_9EURO</name>
<dbReference type="EMBL" id="BROQ01000022">
    <property type="protein sequence ID" value="GKZ19801.1"/>
    <property type="molecule type" value="Genomic_DNA"/>
</dbReference>